<organism evidence="2 3">
    <name type="scientific">Chitinophaga agrisoli</name>
    <dbReference type="NCBI Taxonomy" id="2607653"/>
    <lineage>
        <taxon>Bacteria</taxon>
        <taxon>Pseudomonadati</taxon>
        <taxon>Bacteroidota</taxon>
        <taxon>Chitinophagia</taxon>
        <taxon>Chitinophagales</taxon>
        <taxon>Chitinophagaceae</taxon>
        <taxon>Chitinophaga</taxon>
    </lineage>
</organism>
<comment type="caution">
    <text evidence="2">The sequence shown here is derived from an EMBL/GenBank/DDBJ whole genome shotgun (WGS) entry which is preliminary data.</text>
</comment>
<dbReference type="RefSeq" id="WP_149841531.1">
    <property type="nucleotide sequence ID" value="NZ_VUOC01000004.1"/>
</dbReference>
<dbReference type="Proteomes" id="UP000324611">
    <property type="component" value="Unassembled WGS sequence"/>
</dbReference>
<dbReference type="GO" id="GO:0003824">
    <property type="term" value="F:catalytic activity"/>
    <property type="evidence" value="ECO:0007669"/>
    <property type="project" value="InterPro"/>
</dbReference>
<dbReference type="PANTHER" id="PTHR28037">
    <property type="entry name" value="ALCOHOL O-ACETYLTRANSFERASE 1-RELATED"/>
    <property type="match status" value="1"/>
</dbReference>
<evidence type="ECO:0000313" key="2">
    <source>
        <dbReference type="EMBL" id="KAA2240353.1"/>
    </source>
</evidence>
<name>A0A5B2VLC2_9BACT</name>
<gene>
    <name evidence="2" type="ORF">F0L74_29795</name>
</gene>
<feature type="domain" description="Condensation" evidence="1">
    <location>
        <begin position="27"/>
        <end position="152"/>
    </location>
</feature>
<dbReference type="InterPro" id="IPR052058">
    <property type="entry name" value="Alcohol_O-acetyltransferase"/>
</dbReference>
<dbReference type="EMBL" id="VUOC01000004">
    <property type="protein sequence ID" value="KAA2240353.1"/>
    <property type="molecule type" value="Genomic_DNA"/>
</dbReference>
<dbReference type="Gene3D" id="3.30.559.30">
    <property type="entry name" value="Nonribosomal peptide synthetase, condensation domain"/>
    <property type="match status" value="1"/>
</dbReference>
<dbReference type="Gene3D" id="3.30.559.10">
    <property type="entry name" value="Chloramphenicol acetyltransferase-like domain"/>
    <property type="match status" value="1"/>
</dbReference>
<dbReference type="InterPro" id="IPR001242">
    <property type="entry name" value="Condensation_dom"/>
</dbReference>
<evidence type="ECO:0000313" key="3">
    <source>
        <dbReference type="Proteomes" id="UP000324611"/>
    </source>
</evidence>
<reference evidence="2 3" key="2">
    <citation type="submission" date="2019-09" db="EMBL/GenBank/DDBJ databases">
        <authorList>
            <person name="Jin C."/>
        </authorList>
    </citation>
    <scope>NUCLEOTIDE SEQUENCE [LARGE SCALE GENOMIC DNA]</scope>
    <source>
        <strain evidence="2 3">BN140078</strain>
    </source>
</reference>
<dbReference type="Pfam" id="PF00668">
    <property type="entry name" value="Condensation"/>
    <property type="match status" value="1"/>
</dbReference>
<dbReference type="PANTHER" id="PTHR28037:SF1">
    <property type="entry name" value="ALCOHOL O-ACETYLTRANSFERASE 1-RELATED"/>
    <property type="match status" value="1"/>
</dbReference>
<accession>A0A5B2VLC2</accession>
<proteinExistence type="predicted"/>
<reference evidence="2 3" key="1">
    <citation type="submission" date="2019-09" db="EMBL/GenBank/DDBJ databases">
        <title>Chitinophaga ginsengihumi sp. nov., isolated from soil of ginseng rhizosphere.</title>
        <authorList>
            <person name="Lee J."/>
        </authorList>
    </citation>
    <scope>NUCLEOTIDE SEQUENCE [LARGE SCALE GENOMIC DNA]</scope>
    <source>
        <strain evidence="2 3">BN140078</strain>
    </source>
</reference>
<keyword evidence="3" id="KW-1185">Reference proteome</keyword>
<evidence type="ECO:0000259" key="1">
    <source>
        <dbReference type="Pfam" id="PF00668"/>
    </source>
</evidence>
<sequence length="401" mass="43793">MSNFTRPIGAFEKIFWLLDQYSPVHFTIAAEIAGATTDEEWHTAFAKVQQRYPMLSVAIPDDGTQLIQVPVTPIPLRIVYGAQDYWHKELEKELSITFDYTKAPLMRAVLIRQERNTVLLLTMHHAIGDAMSVIYILRDLLQVLDGQTLPAPHPFAPSLDDLLDLTASAPVSYAPAKHNGEEQHHVHPVPITQRLQLPAQLTRSLIERARTERTTAHGAISAAMVLAATQLNPAWQHAPIRILTPTSARAHVNAGENTGVYLNSPVVPYDAATTPFFWDLAREGKARLTALTNPAHLADNMAHLREAVLNGMDVAGAAQVLQFGLTHELFISNLGRLPYGPDFGRLQLSAVWGPATFTGLEGTQAMGIACVGEGICIINTTHTPLEGLLETAAQILTVACA</sequence>
<dbReference type="AlphaFoldDB" id="A0A5B2VLC2"/>
<protein>
    <recommendedName>
        <fullName evidence="1">Condensation domain-containing protein</fullName>
    </recommendedName>
</protein>
<dbReference type="InterPro" id="IPR023213">
    <property type="entry name" value="CAT-like_dom_sf"/>
</dbReference>
<dbReference type="SUPFAM" id="SSF52777">
    <property type="entry name" value="CoA-dependent acyltransferases"/>
    <property type="match status" value="2"/>
</dbReference>